<feature type="compositionally biased region" description="Basic and acidic residues" evidence="1">
    <location>
        <begin position="41"/>
        <end position="57"/>
    </location>
</feature>
<feature type="compositionally biased region" description="Acidic residues" evidence="1">
    <location>
        <begin position="14"/>
        <end position="23"/>
    </location>
</feature>
<feature type="compositionally biased region" description="Polar residues" evidence="1">
    <location>
        <begin position="58"/>
        <end position="72"/>
    </location>
</feature>
<dbReference type="Proteomes" id="UP001292094">
    <property type="component" value="Unassembled WGS sequence"/>
</dbReference>
<evidence type="ECO:0000256" key="1">
    <source>
        <dbReference type="SAM" id="MobiDB-lite"/>
    </source>
</evidence>
<evidence type="ECO:0000313" key="2">
    <source>
        <dbReference type="EMBL" id="KAK4324393.1"/>
    </source>
</evidence>
<feature type="region of interest" description="Disordered" evidence="1">
    <location>
        <begin position="1"/>
        <end position="72"/>
    </location>
</feature>
<dbReference type="AlphaFoldDB" id="A0AAE1UH32"/>
<accession>A0AAE1UH32</accession>
<proteinExistence type="predicted"/>
<reference evidence="2" key="1">
    <citation type="submission" date="2023-11" db="EMBL/GenBank/DDBJ databases">
        <title>Genome assemblies of two species of porcelain crab, Petrolisthes cinctipes and Petrolisthes manimaculis (Anomura: Porcellanidae).</title>
        <authorList>
            <person name="Angst P."/>
        </authorList>
    </citation>
    <scope>NUCLEOTIDE SEQUENCE</scope>
    <source>
        <strain evidence="2">PB745_02</strain>
        <tissue evidence="2">Gill</tissue>
    </source>
</reference>
<name>A0AAE1UH32_9EUCA</name>
<comment type="caution">
    <text evidence="2">The sequence shown here is derived from an EMBL/GenBank/DDBJ whole genome shotgun (WGS) entry which is preliminary data.</text>
</comment>
<dbReference type="EMBL" id="JAWZYT010000365">
    <property type="protein sequence ID" value="KAK4324393.1"/>
    <property type="molecule type" value="Genomic_DNA"/>
</dbReference>
<organism evidence="2 3">
    <name type="scientific">Petrolisthes manimaculis</name>
    <dbReference type="NCBI Taxonomy" id="1843537"/>
    <lineage>
        <taxon>Eukaryota</taxon>
        <taxon>Metazoa</taxon>
        <taxon>Ecdysozoa</taxon>
        <taxon>Arthropoda</taxon>
        <taxon>Crustacea</taxon>
        <taxon>Multicrustacea</taxon>
        <taxon>Malacostraca</taxon>
        <taxon>Eumalacostraca</taxon>
        <taxon>Eucarida</taxon>
        <taxon>Decapoda</taxon>
        <taxon>Pleocyemata</taxon>
        <taxon>Anomura</taxon>
        <taxon>Galatheoidea</taxon>
        <taxon>Porcellanidae</taxon>
        <taxon>Petrolisthes</taxon>
    </lineage>
</organism>
<sequence>MDPTIQPTAHQEDQASEEEEQTYEVEHTSGAERQTYVEQHTGWEEESTHQSTPERTHFTLTPDLSPQYQTPR</sequence>
<protein>
    <submittedName>
        <fullName evidence="2">Uncharacterized protein</fullName>
    </submittedName>
</protein>
<gene>
    <name evidence="2" type="ORF">Pmani_004953</name>
</gene>
<evidence type="ECO:0000313" key="3">
    <source>
        <dbReference type="Proteomes" id="UP001292094"/>
    </source>
</evidence>
<keyword evidence="3" id="KW-1185">Reference proteome</keyword>